<protein>
    <submittedName>
        <fullName evidence="2">Uncharacterized protein</fullName>
    </submittedName>
</protein>
<dbReference type="OMA" id="HSNENER"/>
<dbReference type="InterPro" id="IPR053342">
    <property type="entry name" value="Exosome_cofactor/PTGS_suppr"/>
</dbReference>
<accession>A0A8T2QIG9</accession>
<dbReference type="PANTHER" id="PTHR37260">
    <property type="entry name" value="PHOSPHORELAY PROTEIN"/>
    <property type="match status" value="1"/>
</dbReference>
<sequence>MDAKAAARASFQRDRARHSSRKQKTPQTKNQQHKSADDSHRDPNKKNLDLPSNWSRYDEDQEEEAKPDERLSEFPSVKSKGANYKDLLAEKSMLKGPDLASQRKNLMVRRGQDLWSRFIDMDNLWSTPHVSAMEDNFFTLDLDFLNKEVEKVDIAERLLVDAKYIPLEEREKSQHSSKALAEKDEEILNPDVVTFDNVDTNQYPSSAPLRMVNNSPNTVSSDSGVKRESNFSMGFHEETQNDTEIHADSFHTRSFGSDRHAAKEAFVQSQSARDTFDAESAEAELDALLDIIDNKSAGKTFDSRLVEPDASPRSSVVAPTESYTRILQGKGSASISVHTLHTAQAEILIQTKASENTFHNMVEATKLPVSLGDGSSQLSVVESTRSVPKANVDQDFDEWLDSL</sequence>
<dbReference type="EMBL" id="CM035439">
    <property type="protein sequence ID" value="KAH7283907.1"/>
    <property type="molecule type" value="Genomic_DNA"/>
</dbReference>
<keyword evidence="3" id="KW-1185">Reference proteome</keyword>
<evidence type="ECO:0000313" key="2">
    <source>
        <dbReference type="EMBL" id="KAH7283907.1"/>
    </source>
</evidence>
<feature type="region of interest" description="Disordered" evidence="1">
    <location>
        <begin position="1"/>
        <end position="77"/>
    </location>
</feature>
<feature type="compositionally biased region" description="Basic and acidic residues" evidence="1">
    <location>
        <begin position="34"/>
        <end position="48"/>
    </location>
</feature>
<dbReference type="Proteomes" id="UP000825935">
    <property type="component" value="Chromosome 34"/>
</dbReference>
<dbReference type="AlphaFoldDB" id="A0A8T2QIG9"/>
<name>A0A8T2QIG9_CERRI</name>
<dbReference type="OrthoDB" id="685075at2759"/>
<comment type="caution">
    <text evidence="2">The sequence shown here is derived from an EMBL/GenBank/DDBJ whole genome shotgun (WGS) entry which is preliminary data.</text>
</comment>
<feature type="compositionally biased region" description="Basic residues" evidence="1">
    <location>
        <begin position="15"/>
        <end position="24"/>
    </location>
</feature>
<evidence type="ECO:0000313" key="3">
    <source>
        <dbReference type="Proteomes" id="UP000825935"/>
    </source>
</evidence>
<organism evidence="2 3">
    <name type="scientific">Ceratopteris richardii</name>
    <name type="common">Triangle waterfern</name>
    <dbReference type="NCBI Taxonomy" id="49495"/>
    <lineage>
        <taxon>Eukaryota</taxon>
        <taxon>Viridiplantae</taxon>
        <taxon>Streptophyta</taxon>
        <taxon>Embryophyta</taxon>
        <taxon>Tracheophyta</taxon>
        <taxon>Polypodiopsida</taxon>
        <taxon>Polypodiidae</taxon>
        <taxon>Polypodiales</taxon>
        <taxon>Pteridineae</taxon>
        <taxon>Pteridaceae</taxon>
        <taxon>Parkerioideae</taxon>
        <taxon>Ceratopteris</taxon>
    </lineage>
</organism>
<feature type="region of interest" description="Disordered" evidence="1">
    <location>
        <begin position="204"/>
        <end position="225"/>
    </location>
</feature>
<proteinExistence type="predicted"/>
<gene>
    <name evidence="2" type="ORF">KP509_34G030600</name>
</gene>
<reference evidence="2" key="1">
    <citation type="submission" date="2021-08" db="EMBL/GenBank/DDBJ databases">
        <title>WGS assembly of Ceratopteris richardii.</title>
        <authorList>
            <person name="Marchant D.B."/>
            <person name="Chen G."/>
            <person name="Jenkins J."/>
            <person name="Shu S."/>
            <person name="Leebens-Mack J."/>
            <person name="Grimwood J."/>
            <person name="Schmutz J."/>
            <person name="Soltis P."/>
            <person name="Soltis D."/>
            <person name="Chen Z.-H."/>
        </authorList>
    </citation>
    <scope>NUCLEOTIDE SEQUENCE</scope>
    <source>
        <strain evidence="2">Whitten #5841</strain>
        <tissue evidence="2">Leaf</tissue>
    </source>
</reference>
<dbReference type="PANTHER" id="PTHR37260:SF2">
    <property type="entry name" value="PROTEIN ECERIFERUM 16"/>
    <property type="match status" value="1"/>
</dbReference>
<feature type="compositionally biased region" description="Polar residues" evidence="1">
    <location>
        <begin position="212"/>
        <end position="223"/>
    </location>
</feature>
<evidence type="ECO:0000256" key="1">
    <source>
        <dbReference type="SAM" id="MobiDB-lite"/>
    </source>
</evidence>